<protein>
    <recommendedName>
        <fullName evidence="7">Response regulatory domain-containing protein</fullName>
    </recommendedName>
</protein>
<dbReference type="EMBL" id="MEUG01000001">
    <property type="protein sequence ID" value="OGC27651.1"/>
    <property type="molecule type" value="Genomic_DNA"/>
</dbReference>
<organism evidence="8 9">
    <name type="scientific">candidate division WOR-1 bacterium RIFOXYC12_FULL_54_18</name>
    <dbReference type="NCBI Taxonomy" id="1802584"/>
    <lineage>
        <taxon>Bacteria</taxon>
        <taxon>Bacillati</taxon>
        <taxon>Saganbacteria</taxon>
    </lineage>
</organism>
<dbReference type="FunFam" id="3.40.50.2300:FF:000001">
    <property type="entry name" value="DNA-binding response regulator PhoB"/>
    <property type="match status" value="1"/>
</dbReference>
<accession>A0A1F4T4C9</accession>
<evidence type="ECO:0000259" key="7">
    <source>
        <dbReference type="PROSITE" id="PS50110"/>
    </source>
</evidence>
<feature type="modified residue" description="4-aspartylphosphate" evidence="6">
    <location>
        <position position="52"/>
    </location>
</feature>
<evidence type="ECO:0000256" key="5">
    <source>
        <dbReference type="ARBA" id="ARBA00023163"/>
    </source>
</evidence>
<sequence length="120" mass="13492">MKKILLIEDYQPTVEMITTLLAINGYSVEAALDGETGLKKAEETRPDLILLDIMMPGMDGFEVSRRLKEKDTTKLIPVVVVSIKADSINKDEFKNQVDAYLTKPFDPPKLIEIIKRVLGD</sequence>
<dbReference type="InterPro" id="IPR011006">
    <property type="entry name" value="CheY-like_superfamily"/>
</dbReference>
<dbReference type="Gene3D" id="3.40.50.2300">
    <property type="match status" value="1"/>
</dbReference>
<evidence type="ECO:0000256" key="6">
    <source>
        <dbReference type="PROSITE-ProRule" id="PRU00169"/>
    </source>
</evidence>
<keyword evidence="5" id="KW-0804">Transcription</keyword>
<evidence type="ECO:0000313" key="9">
    <source>
        <dbReference type="Proteomes" id="UP000178602"/>
    </source>
</evidence>
<dbReference type="PANTHER" id="PTHR44591:SF3">
    <property type="entry name" value="RESPONSE REGULATORY DOMAIN-CONTAINING PROTEIN"/>
    <property type="match status" value="1"/>
</dbReference>
<dbReference type="GO" id="GO:0003677">
    <property type="term" value="F:DNA binding"/>
    <property type="evidence" value="ECO:0007669"/>
    <property type="project" value="UniProtKB-KW"/>
</dbReference>
<gene>
    <name evidence="8" type="ORF">A3K49_01355</name>
</gene>
<dbReference type="Pfam" id="PF00072">
    <property type="entry name" value="Response_reg"/>
    <property type="match status" value="1"/>
</dbReference>
<keyword evidence="1 6" id="KW-0597">Phosphoprotein</keyword>
<dbReference type="PROSITE" id="PS50110">
    <property type="entry name" value="RESPONSE_REGULATORY"/>
    <property type="match status" value="1"/>
</dbReference>
<evidence type="ECO:0000256" key="2">
    <source>
        <dbReference type="ARBA" id="ARBA00023012"/>
    </source>
</evidence>
<evidence type="ECO:0000256" key="3">
    <source>
        <dbReference type="ARBA" id="ARBA00023015"/>
    </source>
</evidence>
<keyword evidence="4" id="KW-0238">DNA-binding</keyword>
<dbReference type="AlphaFoldDB" id="A0A1F4T4C9"/>
<evidence type="ECO:0000313" key="8">
    <source>
        <dbReference type="EMBL" id="OGC27651.1"/>
    </source>
</evidence>
<evidence type="ECO:0000256" key="4">
    <source>
        <dbReference type="ARBA" id="ARBA00023125"/>
    </source>
</evidence>
<proteinExistence type="predicted"/>
<dbReference type="PANTHER" id="PTHR44591">
    <property type="entry name" value="STRESS RESPONSE REGULATOR PROTEIN 1"/>
    <property type="match status" value="1"/>
</dbReference>
<dbReference type="InterPro" id="IPR050595">
    <property type="entry name" value="Bact_response_regulator"/>
</dbReference>
<comment type="caution">
    <text evidence="8">The sequence shown here is derived from an EMBL/GenBank/DDBJ whole genome shotgun (WGS) entry which is preliminary data.</text>
</comment>
<dbReference type="InterPro" id="IPR001789">
    <property type="entry name" value="Sig_transdc_resp-reg_receiver"/>
</dbReference>
<dbReference type="SUPFAM" id="SSF52172">
    <property type="entry name" value="CheY-like"/>
    <property type="match status" value="1"/>
</dbReference>
<evidence type="ECO:0000256" key="1">
    <source>
        <dbReference type="ARBA" id="ARBA00022553"/>
    </source>
</evidence>
<keyword evidence="3" id="KW-0805">Transcription regulation</keyword>
<name>A0A1F4T4C9_UNCSA</name>
<dbReference type="GO" id="GO:0000160">
    <property type="term" value="P:phosphorelay signal transduction system"/>
    <property type="evidence" value="ECO:0007669"/>
    <property type="project" value="UniProtKB-KW"/>
</dbReference>
<reference evidence="8 9" key="1">
    <citation type="journal article" date="2016" name="Nat. Commun.">
        <title>Thousands of microbial genomes shed light on interconnected biogeochemical processes in an aquifer system.</title>
        <authorList>
            <person name="Anantharaman K."/>
            <person name="Brown C.T."/>
            <person name="Hug L.A."/>
            <person name="Sharon I."/>
            <person name="Castelle C.J."/>
            <person name="Probst A.J."/>
            <person name="Thomas B.C."/>
            <person name="Singh A."/>
            <person name="Wilkins M.J."/>
            <person name="Karaoz U."/>
            <person name="Brodie E.L."/>
            <person name="Williams K.H."/>
            <person name="Hubbard S.S."/>
            <person name="Banfield J.F."/>
        </authorList>
    </citation>
    <scope>NUCLEOTIDE SEQUENCE [LARGE SCALE GENOMIC DNA]</scope>
</reference>
<keyword evidence="2" id="KW-0902">Two-component regulatory system</keyword>
<feature type="domain" description="Response regulatory" evidence="7">
    <location>
        <begin position="3"/>
        <end position="118"/>
    </location>
</feature>
<dbReference type="Proteomes" id="UP000178602">
    <property type="component" value="Unassembled WGS sequence"/>
</dbReference>
<dbReference type="SMART" id="SM00448">
    <property type="entry name" value="REC"/>
    <property type="match status" value="1"/>
</dbReference>